<evidence type="ECO:0000256" key="1">
    <source>
        <dbReference type="SAM" id="MobiDB-lite"/>
    </source>
</evidence>
<dbReference type="OMA" id="IMGRRNK"/>
<reference evidence="4" key="1">
    <citation type="journal article" date="2013" name="Genome Announc.">
        <title>Draft genome sequence of the grapevine dieback fungus Eutypa lata UCR-EL1.</title>
        <authorList>
            <person name="Blanco-Ulate B."/>
            <person name="Rolshausen P.E."/>
            <person name="Cantu D."/>
        </authorList>
    </citation>
    <scope>NUCLEOTIDE SEQUENCE [LARGE SCALE GENOMIC DNA]</scope>
    <source>
        <strain evidence="4">UCR-EL1</strain>
    </source>
</reference>
<evidence type="ECO:0000256" key="2">
    <source>
        <dbReference type="SAM" id="Phobius"/>
    </source>
</evidence>
<evidence type="ECO:0000313" key="3">
    <source>
        <dbReference type="EMBL" id="EMR62160.1"/>
    </source>
</evidence>
<sequence length="345" mass="37579">MPNLMPRQTDIALVPWVAVDDDGDASTVTPISSTVSGTPTVVSAAPADVTGSVVTISYYDSAVTSSGTPYPTPTGDVSGEFAVCSNKDGDRAPWCFPTEGAMLVPGKTYYFIWDAGYFTSNDTIRVEGNFTNTTTGENMDQAFKSSKLEAKDGFWTCNIEKDFMQADTNLTLQISVFGSGGNTTQTIEGPKLYVSTPVPYTSTNYNTPNGPALYIGLPTIFGFIIVCLVGTCIWNRKARHINIGNVMSRSRNGGGFPLGKKARLNKQRKANERIQLMQREVEAAGGEVYHDAPPRPRRGSDELGSLAGTPTEDRRMNFSNDDSRPGQEGNMFRNELKRQEGERFL</sequence>
<keyword evidence="2" id="KW-0812">Transmembrane</keyword>
<dbReference type="eggNOG" id="ENOG502QVDR">
    <property type="taxonomic scope" value="Eukaryota"/>
</dbReference>
<gene>
    <name evidence="3" type="ORF">UCREL1_10908</name>
</gene>
<dbReference type="Proteomes" id="UP000012174">
    <property type="component" value="Unassembled WGS sequence"/>
</dbReference>
<feature type="region of interest" description="Disordered" evidence="1">
    <location>
        <begin position="286"/>
        <end position="345"/>
    </location>
</feature>
<dbReference type="EMBL" id="KB707488">
    <property type="protein sequence ID" value="EMR62160.1"/>
    <property type="molecule type" value="Genomic_DNA"/>
</dbReference>
<dbReference type="KEGG" id="ela:UCREL1_10908"/>
<accession>M7T6A2</accession>
<dbReference type="OrthoDB" id="4084551at2759"/>
<protein>
    <submittedName>
        <fullName evidence="3">Uncharacterized protein</fullName>
    </submittedName>
</protein>
<dbReference type="AlphaFoldDB" id="M7T6A2"/>
<feature type="compositionally biased region" description="Basic and acidic residues" evidence="1">
    <location>
        <begin position="334"/>
        <end position="345"/>
    </location>
</feature>
<feature type="compositionally biased region" description="Basic and acidic residues" evidence="1">
    <location>
        <begin position="288"/>
        <end position="301"/>
    </location>
</feature>
<keyword evidence="2" id="KW-0472">Membrane</keyword>
<feature type="transmembrane region" description="Helical" evidence="2">
    <location>
        <begin position="212"/>
        <end position="234"/>
    </location>
</feature>
<name>M7T6A2_EUTLA</name>
<proteinExistence type="predicted"/>
<keyword evidence="2" id="KW-1133">Transmembrane helix</keyword>
<evidence type="ECO:0000313" key="4">
    <source>
        <dbReference type="Proteomes" id="UP000012174"/>
    </source>
</evidence>
<dbReference type="Pfam" id="PF14610">
    <property type="entry name" value="Psg1"/>
    <property type="match status" value="1"/>
</dbReference>
<dbReference type="HOGENOM" id="CLU_038276_0_0_1"/>
<keyword evidence="4" id="KW-1185">Reference proteome</keyword>
<dbReference type="InterPro" id="IPR028000">
    <property type="entry name" value="Pma1"/>
</dbReference>
<organism evidence="3 4">
    <name type="scientific">Eutypa lata (strain UCR-EL1)</name>
    <name type="common">Grapevine dieback disease fungus</name>
    <name type="synonym">Eutypa armeniacae</name>
    <dbReference type="NCBI Taxonomy" id="1287681"/>
    <lineage>
        <taxon>Eukaryota</taxon>
        <taxon>Fungi</taxon>
        <taxon>Dikarya</taxon>
        <taxon>Ascomycota</taxon>
        <taxon>Pezizomycotina</taxon>
        <taxon>Sordariomycetes</taxon>
        <taxon>Xylariomycetidae</taxon>
        <taxon>Xylariales</taxon>
        <taxon>Diatrypaceae</taxon>
        <taxon>Eutypa</taxon>
    </lineage>
</organism>
<feature type="compositionally biased region" description="Basic and acidic residues" evidence="1">
    <location>
        <begin position="311"/>
        <end position="325"/>
    </location>
</feature>